<sequence>MPVFNSGKYLETAINSVLSQTLNEIELFLIDDGSIDGSSELCDNFALKDKRVKVIHQKNAGICKARNVALNMTHGEYIAFIDHDDEYLLDFLEKAYKVAQEVNADIVKLSKKEIIFREQVVVRERYYQLNSQILEKKDIKRNFFSLLENGVFTCVWDGIYKKEIVLNNGVRFDEFFKNGGEDIDFMMQIVKYVELLVTVPDICYLHYIRKGFSTSAKFKIQKVDHLKELPKRVNNTLDYLDLHISQYEDAYSYYLVKEYISPIVALYANPRCNFDYLEKKRMIEKVRNAHYMIPGFFRRKTCLIFKKSIKMGTVYFLFKYKMYRLLLLVFSLRLKYV</sequence>
<protein>
    <submittedName>
        <fullName evidence="4">Glycosyl transferase family protein</fullName>
    </submittedName>
</protein>
<dbReference type="Pfam" id="PF00535">
    <property type="entry name" value="Glycos_transf_2"/>
    <property type="match status" value="1"/>
</dbReference>
<feature type="domain" description="Glycosyltransferase 2-like" evidence="3">
    <location>
        <begin position="1"/>
        <end position="115"/>
    </location>
</feature>
<dbReference type="AlphaFoldDB" id="A0A174WLA3"/>
<dbReference type="Proteomes" id="UP000095541">
    <property type="component" value="Unassembled WGS sequence"/>
</dbReference>
<proteinExistence type="predicted"/>
<evidence type="ECO:0000313" key="4">
    <source>
        <dbReference type="EMBL" id="CUQ47812.1"/>
    </source>
</evidence>
<dbReference type="PANTHER" id="PTHR22916:SF51">
    <property type="entry name" value="GLYCOSYLTRANSFERASE EPSH-RELATED"/>
    <property type="match status" value="1"/>
</dbReference>
<dbReference type="GO" id="GO:0016758">
    <property type="term" value="F:hexosyltransferase activity"/>
    <property type="evidence" value="ECO:0007669"/>
    <property type="project" value="UniProtKB-ARBA"/>
</dbReference>
<evidence type="ECO:0000313" key="5">
    <source>
        <dbReference type="Proteomes" id="UP000095541"/>
    </source>
</evidence>
<dbReference type="Gene3D" id="3.90.550.10">
    <property type="entry name" value="Spore Coat Polysaccharide Biosynthesis Protein SpsA, Chain A"/>
    <property type="match status" value="1"/>
</dbReference>
<dbReference type="SUPFAM" id="SSF53448">
    <property type="entry name" value="Nucleotide-diphospho-sugar transferases"/>
    <property type="match status" value="1"/>
</dbReference>
<evidence type="ECO:0000256" key="1">
    <source>
        <dbReference type="ARBA" id="ARBA00022676"/>
    </source>
</evidence>
<organism evidence="4 5">
    <name type="scientific">Bacteroides thetaiotaomicron</name>
    <dbReference type="NCBI Taxonomy" id="818"/>
    <lineage>
        <taxon>Bacteria</taxon>
        <taxon>Pseudomonadati</taxon>
        <taxon>Bacteroidota</taxon>
        <taxon>Bacteroidia</taxon>
        <taxon>Bacteroidales</taxon>
        <taxon>Bacteroidaceae</taxon>
        <taxon>Bacteroides</taxon>
    </lineage>
</organism>
<dbReference type="RefSeq" id="WP_172685157.1">
    <property type="nucleotide sequence ID" value="NZ_CZBI01000015.1"/>
</dbReference>
<gene>
    <name evidence="4" type="primary">kfoC_4</name>
    <name evidence="4" type="ORF">ERS852557_04931</name>
</gene>
<keyword evidence="1" id="KW-0328">Glycosyltransferase</keyword>
<dbReference type="CDD" id="cd00761">
    <property type="entry name" value="Glyco_tranf_GTA_type"/>
    <property type="match status" value="1"/>
</dbReference>
<reference evidence="4 5" key="1">
    <citation type="submission" date="2015-09" db="EMBL/GenBank/DDBJ databases">
        <authorList>
            <consortium name="Pathogen Informatics"/>
        </authorList>
    </citation>
    <scope>NUCLEOTIDE SEQUENCE [LARGE SCALE GENOMIC DNA]</scope>
    <source>
        <strain evidence="4 5">2789STDY5834945</strain>
    </source>
</reference>
<evidence type="ECO:0000259" key="3">
    <source>
        <dbReference type="Pfam" id="PF00535"/>
    </source>
</evidence>
<dbReference type="EMBL" id="CZBI01000015">
    <property type="protein sequence ID" value="CUQ47812.1"/>
    <property type="molecule type" value="Genomic_DNA"/>
</dbReference>
<keyword evidence="2 4" id="KW-0808">Transferase</keyword>
<dbReference type="PANTHER" id="PTHR22916">
    <property type="entry name" value="GLYCOSYLTRANSFERASE"/>
    <property type="match status" value="1"/>
</dbReference>
<evidence type="ECO:0000256" key="2">
    <source>
        <dbReference type="ARBA" id="ARBA00022679"/>
    </source>
</evidence>
<dbReference type="InterPro" id="IPR001173">
    <property type="entry name" value="Glyco_trans_2-like"/>
</dbReference>
<name>A0A174WLA3_BACT4</name>
<accession>A0A174WLA3</accession>
<dbReference type="InterPro" id="IPR029044">
    <property type="entry name" value="Nucleotide-diphossugar_trans"/>
</dbReference>